<accession>A0A8C1E2X8</accession>
<dbReference type="PROSITE" id="PS50835">
    <property type="entry name" value="IG_LIKE"/>
    <property type="match status" value="2"/>
</dbReference>
<feature type="transmembrane region" description="Helical" evidence="6">
    <location>
        <begin position="318"/>
        <end position="340"/>
    </location>
</feature>
<dbReference type="Proteomes" id="UP001108240">
    <property type="component" value="Unplaced"/>
</dbReference>
<feature type="region of interest" description="Disordered" evidence="5">
    <location>
        <begin position="349"/>
        <end position="380"/>
    </location>
</feature>
<feature type="compositionally biased region" description="Pro residues" evidence="5">
    <location>
        <begin position="410"/>
        <end position="424"/>
    </location>
</feature>
<evidence type="ECO:0000256" key="4">
    <source>
        <dbReference type="ARBA" id="ARBA00023319"/>
    </source>
</evidence>
<evidence type="ECO:0000256" key="1">
    <source>
        <dbReference type="ARBA" id="ARBA00022729"/>
    </source>
</evidence>
<feature type="domain" description="Ig-like" evidence="8">
    <location>
        <begin position="219"/>
        <end position="293"/>
    </location>
</feature>
<organism evidence="9 10">
    <name type="scientific">Cyprinus carpio carpio</name>
    <dbReference type="NCBI Taxonomy" id="630221"/>
    <lineage>
        <taxon>Eukaryota</taxon>
        <taxon>Metazoa</taxon>
        <taxon>Chordata</taxon>
        <taxon>Craniata</taxon>
        <taxon>Vertebrata</taxon>
        <taxon>Euteleostomi</taxon>
        <taxon>Actinopterygii</taxon>
        <taxon>Neopterygii</taxon>
        <taxon>Teleostei</taxon>
        <taxon>Ostariophysi</taxon>
        <taxon>Cypriniformes</taxon>
        <taxon>Cyprinidae</taxon>
        <taxon>Cyprininae</taxon>
        <taxon>Cyprinus</taxon>
    </lineage>
</organism>
<dbReference type="PANTHER" id="PTHR44337:SF16">
    <property type="entry name" value="CARCINOEMBRYONIC ANTIGEN-RELATED CELL ADHESION MOLECULE 20-LIKE-RELATED"/>
    <property type="match status" value="1"/>
</dbReference>
<feature type="domain" description="Ig-like" evidence="8">
    <location>
        <begin position="125"/>
        <end position="212"/>
    </location>
</feature>
<feature type="signal peptide" evidence="7">
    <location>
        <begin position="1"/>
        <end position="22"/>
    </location>
</feature>
<feature type="region of interest" description="Disordered" evidence="5">
    <location>
        <begin position="397"/>
        <end position="424"/>
    </location>
</feature>
<dbReference type="Pfam" id="PF07686">
    <property type="entry name" value="V-set"/>
    <property type="match status" value="1"/>
</dbReference>
<evidence type="ECO:0000256" key="7">
    <source>
        <dbReference type="SAM" id="SignalP"/>
    </source>
</evidence>
<keyword evidence="6" id="KW-1133">Transmembrane helix</keyword>
<dbReference type="SMART" id="SM00409">
    <property type="entry name" value="IG"/>
    <property type="match status" value="3"/>
</dbReference>
<dbReference type="Gene3D" id="2.60.40.10">
    <property type="entry name" value="Immunoglobulins"/>
    <property type="match status" value="3"/>
</dbReference>
<evidence type="ECO:0000256" key="2">
    <source>
        <dbReference type="ARBA" id="ARBA00023157"/>
    </source>
</evidence>
<evidence type="ECO:0000313" key="9">
    <source>
        <dbReference type="Ensembl" id="ENSCCRP00000070685.2"/>
    </source>
</evidence>
<keyword evidence="1 7" id="KW-0732">Signal</keyword>
<dbReference type="Pfam" id="PF13927">
    <property type="entry name" value="Ig_3"/>
    <property type="match status" value="1"/>
</dbReference>
<sequence length="424" mass="45390">MMVSDSLFCTLCMLSLFGQYLGEDLQFSGPANGAVGGSVVFAPDNPPSTSTDSVLWHFGTTVILTALSGSTSIVPAYRDRVSFDINTFALELRNLRLDDSGTYRLTVITSAGDQITRETTLQVFENITNVSLIGPEESLIEGESSANISSEGTGSILSVQWMKNNSPLSTSNSIIFSSDNRSVSISPVQRSDSGEYQCTYRNPVSSETAKLNLIINYGPEEVSVKGEDVVDLGVRVSLSCSANSEPSASFSWKFNGADTNVTTDTFTINETDFTHSGDYICTAWNKVTKRNTSQKHALLVKEGGGGGGGGGGGLSSGAIAGIVIGVLVAVAGICGLIVYLTKSKKIPKLNQQQKGQASVAAQSRQETKARGDGTIPGKMSEHIYENDKHENEYENMYENVKLENSRRPRAPTPPQVSNPPPVRR</sequence>
<dbReference type="Pfam" id="PF07679">
    <property type="entry name" value="I-set"/>
    <property type="match status" value="1"/>
</dbReference>
<dbReference type="SUPFAM" id="SSF48726">
    <property type="entry name" value="Immunoglobulin"/>
    <property type="match status" value="3"/>
</dbReference>
<dbReference type="InterPro" id="IPR013106">
    <property type="entry name" value="Ig_V-set"/>
</dbReference>
<dbReference type="InterPro" id="IPR003598">
    <property type="entry name" value="Ig_sub2"/>
</dbReference>
<evidence type="ECO:0000256" key="3">
    <source>
        <dbReference type="ARBA" id="ARBA00023180"/>
    </source>
</evidence>
<dbReference type="InterPro" id="IPR052598">
    <property type="entry name" value="IgSF_CEA-related"/>
</dbReference>
<keyword evidence="4" id="KW-0393">Immunoglobulin domain</keyword>
<evidence type="ECO:0000313" key="10">
    <source>
        <dbReference type="Proteomes" id="UP001108240"/>
    </source>
</evidence>
<evidence type="ECO:0000259" key="8">
    <source>
        <dbReference type="PROSITE" id="PS50835"/>
    </source>
</evidence>
<dbReference type="PANTHER" id="PTHR44337">
    <property type="entry name" value="CARCINOEMBRYONIC ANTIGEN-RELATED CELL ADHESION MOLECULE 8"/>
    <property type="match status" value="1"/>
</dbReference>
<dbReference type="GeneTree" id="ENSGT01100000263479"/>
<dbReference type="Ensembl" id="ENSCCRT00000076546.2">
    <property type="protein sequence ID" value="ENSCCRP00000070685.2"/>
    <property type="gene ID" value="ENSCCRG00000022593.2"/>
</dbReference>
<keyword evidence="6" id="KW-0472">Membrane</keyword>
<feature type="compositionally biased region" description="Polar residues" evidence="5">
    <location>
        <begin position="349"/>
        <end position="364"/>
    </location>
</feature>
<reference evidence="9" key="2">
    <citation type="submission" date="2025-09" db="UniProtKB">
        <authorList>
            <consortium name="Ensembl"/>
        </authorList>
    </citation>
    <scope>IDENTIFICATION</scope>
</reference>
<keyword evidence="3" id="KW-0325">Glycoprotein</keyword>
<keyword evidence="2" id="KW-1015">Disulfide bond</keyword>
<evidence type="ECO:0000256" key="6">
    <source>
        <dbReference type="SAM" id="Phobius"/>
    </source>
</evidence>
<evidence type="ECO:0000256" key="5">
    <source>
        <dbReference type="SAM" id="MobiDB-lite"/>
    </source>
</evidence>
<dbReference type="OMA" id="CVGEGIL"/>
<dbReference type="InterPro" id="IPR036179">
    <property type="entry name" value="Ig-like_dom_sf"/>
</dbReference>
<dbReference type="SMART" id="SM00408">
    <property type="entry name" value="IGc2"/>
    <property type="match status" value="2"/>
</dbReference>
<proteinExistence type="predicted"/>
<dbReference type="CDD" id="cd00096">
    <property type="entry name" value="Ig"/>
    <property type="match status" value="1"/>
</dbReference>
<keyword evidence="10" id="KW-1185">Reference proteome</keyword>
<name>A0A8C1E2X8_CYPCA</name>
<keyword evidence="6" id="KW-0812">Transmembrane</keyword>
<protein>
    <recommendedName>
        <fullName evidence="8">Ig-like domain-containing protein</fullName>
    </recommendedName>
</protein>
<dbReference type="AlphaFoldDB" id="A0A8C1E2X8"/>
<dbReference type="InterPro" id="IPR013098">
    <property type="entry name" value="Ig_I-set"/>
</dbReference>
<reference evidence="9" key="1">
    <citation type="submission" date="2025-08" db="UniProtKB">
        <authorList>
            <consortium name="Ensembl"/>
        </authorList>
    </citation>
    <scope>IDENTIFICATION</scope>
</reference>
<dbReference type="InterPro" id="IPR007110">
    <property type="entry name" value="Ig-like_dom"/>
</dbReference>
<dbReference type="InterPro" id="IPR003599">
    <property type="entry name" value="Ig_sub"/>
</dbReference>
<feature type="chain" id="PRO_5039913185" description="Ig-like domain-containing protein" evidence="7">
    <location>
        <begin position="23"/>
        <end position="424"/>
    </location>
</feature>
<dbReference type="InterPro" id="IPR013783">
    <property type="entry name" value="Ig-like_fold"/>
</dbReference>